<dbReference type="Gene3D" id="3.30.200.20">
    <property type="entry name" value="Phosphorylase Kinase, domain 1"/>
    <property type="match status" value="1"/>
</dbReference>
<dbReference type="PROSITE" id="PS00108">
    <property type="entry name" value="PROTEIN_KINASE_ST"/>
    <property type="match status" value="1"/>
</dbReference>
<evidence type="ECO:0000256" key="5">
    <source>
        <dbReference type="ARBA" id="ARBA00022840"/>
    </source>
</evidence>
<dbReference type="InterPro" id="IPR017441">
    <property type="entry name" value="Protein_kinase_ATP_BS"/>
</dbReference>
<dbReference type="InterPro" id="IPR011009">
    <property type="entry name" value="Kinase-like_dom_sf"/>
</dbReference>
<evidence type="ECO:0000256" key="3">
    <source>
        <dbReference type="ARBA" id="ARBA00022741"/>
    </source>
</evidence>
<protein>
    <submittedName>
        <fullName evidence="9">Putative serine/threonine-protein kinase</fullName>
    </submittedName>
</protein>
<accession>A0A2J7ZZ12</accession>
<comment type="caution">
    <text evidence="9">The sequence shown here is derived from an EMBL/GenBank/DDBJ whole genome shotgun (WGS) entry which is preliminary data.</text>
</comment>
<evidence type="ECO:0000313" key="9">
    <source>
        <dbReference type="EMBL" id="PNH05511.1"/>
    </source>
</evidence>
<evidence type="ECO:0000256" key="4">
    <source>
        <dbReference type="ARBA" id="ARBA00022777"/>
    </source>
</evidence>
<proteinExistence type="inferred from homology"/>
<dbReference type="InterPro" id="IPR001245">
    <property type="entry name" value="Ser-Thr/Tyr_kinase_cat_dom"/>
</dbReference>
<dbReference type="PROSITE" id="PS00107">
    <property type="entry name" value="PROTEIN_KINASE_ATP"/>
    <property type="match status" value="1"/>
</dbReference>
<dbReference type="PROSITE" id="PS50011">
    <property type="entry name" value="PROTEIN_KINASE_DOM"/>
    <property type="match status" value="1"/>
</dbReference>
<name>A0A2J7ZZ12_9CHLO</name>
<feature type="domain" description="Protein kinase" evidence="8">
    <location>
        <begin position="18"/>
        <end position="274"/>
    </location>
</feature>
<feature type="binding site" evidence="6">
    <location>
        <position position="45"/>
    </location>
    <ligand>
        <name>ATP</name>
        <dbReference type="ChEBI" id="CHEBI:30616"/>
    </ligand>
</feature>
<evidence type="ECO:0000256" key="1">
    <source>
        <dbReference type="ARBA" id="ARBA00022527"/>
    </source>
</evidence>
<dbReference type="PANTHER" id="PTHR44329">
    <property type="entry name" value="SERINE/THREONINE-PROTEIN KINASE TNNI3K-RELATED"/>
    <property type="match status" value="1"/>
</dbReference>
<keyword evidence="1 7" id="KW-0723">Serine/threonine-protein kinase</keyword>
<dbReference type="PANTHER" id="PTHR44329:SF214">
    <property type="entry name" value="PROTEIN KINASE DOMAIN-CONTAINING PROTEIN"/>
    <property type="match status" value="1"/>
</dbReference>
<organism evidence="9 10">
    <name type="scientific">Tetrabaena socialis</name>
    <dbReference type="NCBI Taxonomy" id="47790"/>
    <lineage>
        <taxon>Eukaryota</taxon>
        <taxon>Viridiplantae</taxon>
        <taxon>Chlorophyta</taxon>
        <taxon>core chlorophytes</taxon>
        <taxon>Chlorophyceae</taxon>
        <taxon>CS clade</taxon>
        <taxon>Chlamydomonadales</taxon>
        <taxon>Tetrabaenaceae</taxon>
        <taxon>Tetrabaena</taxon>
    </lineage>
</organism>
<dbReference type="Proteomes" id="UP000236333">
    <property type="component" value="Unassembled WGS sequence"/>
</dbReference>
<dbReference type="OrthoDB" id="339325at2759"/>
<evidence type="ECO:0000313" key="10">
    <source>
        <dbReference type="Proteomes" id="UP000236333"/>
    </source>
</evidence>
<dbReference type="EMBL" id="PGGS01000299">
    <property type="protein sequence ID" value="PNH05511.1"/>
    <property type="molecule type" value="Genomic_DNA"/>
</dbReference>
<dbReference type="Pfam" id="PF07714">
    <property type="entry name" value="PK_Tyr_Ser-Thr"/>
    <property type="match status" value="1"/>
</dbReference>
<evidence type="ECO:0000256" key="6">
    <source>
        <dbReference type="PROSITE-ProRule" id="PRU10141"/>
    </source>
</evidence>
<dbReference type="SUPFAM" id="SSF56112">
    <property type="entry name" value="Protein kinase-like (PK-like)"/>
    <property type="match status" value="1"/>
</dbReference>
<gene>
    <name evidence="9" type="ORF">TSOC_008219</name>
</gene>
<keyword evidence="3 6" id="KW-0547">Nucleotide-binding</keyword>
<keyword evidence="5 6" id="KW-0067">ATP-binding</keyword>
<dbReference type="SMART" id="SM00220">
    <property type="entry name" value="S_TKc"/>
    <property type="match status" value="1"/>
</dbReference>
<dbReference type="InterPro" id="IPR000719">
    <property type="entry name" value="Prot_kinase_dom"/>
</dbReference>
<evidence type="ECO:0000256" key="7">
    <source>
        <dbReference type="RuleBase" id="RU000304"/>
    </source>
</evidence>
<dbReference type="InterPro" id="IPR008271">
    <property type="entry name" value="Ser/Thr_kinase_AS"/>
</dbReference>
<dbReference type="InterPro" id="IPR051681">
    <property type="entry name" value="Ser/Thr_Kinases-Pseudokinases"/>
</dbReference>
<evidence type="ECO:0000259" key="8">
    <source>
        <dbReference type="PROSITE" id="PS50011"/>
    </source>
</evidence>
<dbReference type="PIRSF" id="PIRSF000654">
    <property type="entry name" value="Integrin-linked_kinase"/>
    <property type="match status" value="1"/>
</dbReference>
<dbReference type="GO" id="GO:0005524">
    <property type="term" value="F:ATP binding"/>
    <property type="evidence" value="ECO:0007669"/>
    <property type="project" value="UniProtKB-UniRule"/>
</dbReference>
<reference evidence="9 10" key="1">
    <citation type="journal article" date="2017" name="Mol. Biol. Evol.">
        <title>The 4-celled Tetrabaena socialis nuclear genome reveals the essential components for genetic control of cell number at the origin of multicellularity in the volvocine lineage.</title>
        <authorList>
            <person name="Featherston J."/>
            <person name="Arakaki Y."/>
            <person name="Hanschen E.R."/>
            <person name="Ferris P.J."/>
            <person name="Michod R.E."/>
            <person name="Olson B.J.S.C."/>
            <person name="Nozaki H."/>
            <person name="Durand P.M."/>
        </authorList>
    </citation>
    <scope>NUCLEOTIDE SEQUENCE [LARGE SCALE GENOMIC DNA]</scope>
    <source>
        <strain evidence="9 10">NIES-571</strain>
    </source>
</reference>
<dbReference type="GO" id="GO:0004674">
    <property type="term" value="F:protein serine/threonine kinase activity"/>
    <property type="evidence" value="ECO:0007669"/>
    <property type="project" value="UniProtKB-KW"/>
</dbReference>
<keyword evidence="2" id="KW-0808">Transferase</keyword>
<dbReference type="AlphaFoldDB" id="A0A2J7ZZ12"/>
<sequence length="292" mass="32184">MANTSSNTGTSSQPGVVQLLPEVLGKGAFGKVYVGLYFGQRVAVKLVDRAFQPAGLLPADSRELEVMGRCWHPNIVRLLAACVKPPRPFLVMELMGIALDKLMHAEAATLLPMDLVSHGLVRVILHRDLKPANVLLNDPWSKRPVVKISDFGLSRIHRSVALTQSPEAGTPAYQAPECFDVDNYAISYKVDIYSFGVLLWEMLAGAHPWEGLGTVAIAFQIAFKGRRLPIPPSNKPGSCPARWPLQLCEMLQECWDQDPNRRPAAAELAKRLTLVRQPNRKLQPAPTTDENP</sequence>
<evidence type="ECO:0000256" key="2">
    <source>
        <dbReference type="ARBA" id="ARBA00022679"/>
    </source>
</evidence>
<keyword evidence="10" id="KW-1185">Reference proteome</keyword>
<comment type="similarity">
    <text evidence="7">Belongs to the protein kinase superfamily.</text>
</comment>
<dbReference type="Gene3D" id="1.10.510.10">
    <property type="entry name" value="Transferase(Phosphotransferase) domain 1"/>
    <property type="match status" value="1"/>
</dbReference>
<keyword evidence="4 9" id="KW-0418">Kinase</keyword>